<dbReference type="AlphaFoldDB" id="M3DB90"/>
<dbReference type="GeneID" id="27901310"/>
<evidence type="ECO:0000256" key="1">
    <source>
        <dbReference type="SAM" id="MobiDB-lite"/>
    </source>
</evidence>
<evidence type="ECO:0000313" key="5">
    <source>
        <dbReference type="Proteomes" id="UP000016931"/>
    </source>
</evidence>
<dbReference type="RefSeq" id="XP_016763451.1">
    <property type="nucleotide sequence ID" value="XM_016904173.1"/>
</dbReference>
<feature type="region of interest" description="Disordered" evidence="1">
    <location>
        <begin position="562"/>
        <end position="607"/>
    </location>
</feature>
<dbReference type="InterPro" id="IPR035625">
    <property type="entry name" value="Tfc3-like_eWH"/>
</dbReference>
<feature type="compositionally biased region" description="Basic and acidic residues" evidence="1">
    <location>
        <begin position="272"/>
        <end position="295"/>
    </location>
</feature>
<evidence type="ECO:0000313" key="4">
    <source>
        <dbReference type="EMBL" id="EMF15330.1"/>
    </source>
</evidence>
<feature type="compositionally biased region" description="Basic residues" evidence="1">
    <location>
        <begin position="586"/>
        <end position="596"/>
    </location>
</feature>
<feature type="region of interest" description="Disordered" evidence="1">
    <location>
        <begin position="271"/>
        <end position="299"/>
    </location>
</feature>
<keyword evidence="5" id="KW-1185">Reference proteome</keyword>
<name>M3DB90_SPHMS</name>
<dbReference type="InterPro" id="IPR056467">
    <property type="entry name" value="eWH_GTF3C1"/>
</dbReference>
<dbReference type="CDD" id="cd16169">
    <property type="entry name" value="Tau138_eWH"/>
    <property type="match status" value="1"/>
</dbReference>
<feature type="region of interest" description="Disordered" evidence="1">
    <location>
        <begin position="397"/>
        <end position="419"/>
    </location>
</feature>
<dbReference type="eggNOG" id="ENOG502S2X2">
    <property type="taxonomic scope" value="Eukaryota"/>
</dbReference>
<feature type="domain" description="GTF3C1 extended winged-helix" evidence="3">
    <location>
        <begin position="86"/>
        <end position="185"/>
    </location>
</feature>
<dbReference type="Pfam" id="PF24101">
    <property type="entry name" value="WHD_GTF3C1"/>
    <property type="match status" value="1"/>
</dbReference>
<feature type="compositionally biased region" description="Basic and acidic residues" evidence="1">
    <location>
        <begin position="597"/>
        <end position="607"/>
    </location>
</feature>
<dbReference type="OrthoDB" id="5403573at2759"/>
<evidence type="ECO:0000259" key="3">
    <source>
        <dbReference type="Pfam" id="PF24101"/>
    </source>
</evidence>
<feature type="region of interest" description="Disordered" evidence="1">
    <location>
        <begin position="204"/>
        <end position="231"/>
    </location>
</feature>
<dbReference type="InterPro" id="IPR046488">
    <property type="entry name" value="Sfc3/Tfc3_C"/>
</dbReference>
<feature type="region of interest" description="Disordered" evidence="1">
    <location>
        <begin position="315"/>
        <end position="334"/>
    </location>
</feature>
<sequence>MSAEVPGARNKQDENGLIENYHADIQVQHPDEVEDEPIRRGGEDDMGICVSEQANGSISEVPLARAVKPLSTTKKTGGSKLGGSTQIKRHEIMLSAVQQCGGVFPGDTEMWYVLATSWKKLYDRMPDRHSVERAVEQLMSEKKLKRFKFAFKSKSSSVITKQILAEPSVKADDEIVTQLRKQMMKSYPLQYLPMEVDIDDELRESASSNKRGRKPKIGDPTPSKPRAQEYPQDPVLIVQQTAIAAAKADQDAQSKGFANAQALRQHMQELNAEAKSKSWQKRTDRQRKEREETASREPQVATDLANVRAEILGTTVHEKQKRRRRKRDPVTGELLPLAPLPQIERTPQIRQSPFAATLGACSGDQQLAIQGYDHGVAPELREAEAEAPMAKGVRFEKSGPEAKSMKPVRQTRRPLGSIRGPAAAPIRRRWWEDEKRLRQVTAAHLMSPAQNFTPSNGTFGTSGRGMAHQVAHWRAAPGTLSREEYQKETAQAIAHIQQIQQQAFDATTEVPRDNVGAPALDSRAGSTMVTFNISQEQLNGVESSQHGPISAVLDEDEDASVYEAAARQSSVDMSPEPEPEPELPKTRRKYTSRKKKQIVDDEAVRESDNEFLPGAASEFVDEQASGKMPKLKGPGVRGVRRAFTTRDRQAAQGFKDVNRLVVAIALVSAIAGGLSQDKLSWNVIAHALSYRYEGDFLRRRWEHYRRSRRGDVERIRDAIRPLFLKAYERDELPIVNLQASHETDWPALHEWVMKTVPMKMSVTVDDRPDVPDLPATKALLEEKFTVSIRNPVFELNRDDYYTTITDQNRRHIAQRLTHGEVLPGEVKPCEDTNNELLLAKSWVRAVAMTKQHKYVAKSAAEKISVLGNKVLKRVSSEMMEAKMFLQDKRGRQLPGRNFQIHHEVLVQFRRWPATRDTDEHRYLCALAESWTNINDYFRQADELVLTPITSDQDYTILTNLVASGMVTIAPVFPEIKWNFDAPAPRLSPWGYSGNSYQTKKADQSQLKYDLVYTKTSAYQHEHELTAGIPIPLVPPTIEGEPGPRIPFWVDIHGNLIDDIWDMCFRSVLHLIVFRSGMRAITMQLAHSHKLWQWEIEMILGWMERVGIAVRHGEGEEVNGIWSGGWAAGKWWYCAFLPEMITWEAPLAGGFVEIS</sequence>
<feature type="domain" description="Transcription factor tau subunit sfc3/Tfc3 C-terminal" evidence="2">
    <location>
        <begin position="655"/>
        <end position="1082"/>
    </location>
</feature>
<protein>
    <submittedName>
        <fullName evidence="4">Uncharacterized protein</fullName>
    </submittedName>
</protein>
<evidence type="ECO:0000259" key="2">
    <source>
        <dbReference type="Pfam" id="PF20222"/>
    </source>
</evidence>
<dbReference type="HOGENOM" id="CLU_276107_0_0_1"/>
<dbReference type="EMBL" id="KB456261">
    <property type="protein sequence ID" value="EMF15330.1"/>
    <property type="molecule type" value="Genomic_DNA"/>
</dbReference>
<accession>M3DB90</accession>
<proteinExistence type="predicted"/>
<reference evidence="4 5" key="1">
    <citation type="journal article" date="2012" name="PLoS Pathog.">
        <title>Diverse lifestyles and strategies of plant pathogenesis encoded in the genomes of eighteen Dothideomycetes fungi.</title>
        <authorList>
            <person name="Ohm R.A."/>
            <person name="Feau N."/>
            <person name="Henrissat B."/>
            <person name="Schoch C.L."/>
            <person name="Horwitz B.A."/>
            <person name="Barry K.W."/>
            <person name="Condon B.J."/>
            <person name="Copeland A.C."/>
            <person name="Dhillon B."/>
            <person name="Glaser F."/>
            <person name="Hesse C.N."/>
            <person name="Kosti I."/>
            <person name="LaButti K."/>
            <person name="Lindquist E.A."/>
            <person name="Lucas S."/>
            <person name="Salamov A.A."/>
            <person name="Bradshaw R.E."/>
            <person name="Ciuffetti L."/>
            <person name="Hamelin R.C."/>
            <person name="Kema G.H.J."/>
            <person name="Lawrence C."/>
            <person name="Scott J.A."/>
            <person name="Spatafora J.W."/>
            <person name="Turgeon B.G."/>
            <person name="de Wit P.J.G.M."/>
            <person name="Zhong S."/>
            <person name="Goodwin S.B."/>
            <person name="Grigoriev I.V."/>
        </authorList>
    </citation>
    <scope>NUCLEOTIDE SEQUENCE [LARGE SCALE GENOMIC DNA]</scope>
    <source>
        <strain evidence="4 5">SO2202</strain>
    </source>
</reference>
<gene>
    <name evidence="4" type="ORF">SEPMUDRAFT_147246</name>
</gene>
<feature type="region of interest" description="Disordered" evidence="1">
    <location>
        <begin position="1"/>
        <end position="45"/>
    </location>
</feature>
<dbReference type="Proteomes" id="UP000016931">
    <property type="component" value="Unassembled WGS sequence"/>
</dbReference>
<dbReference type="STRING" id="692275.M3DB90"/>
<organism evidence="4 5">
    <name type="scientific">Sphaerulina musiva (strain SO2202)</name>
    <name type="common">Poplar stem canker fungus</name>
    <name type="synonym">Septoria musiva</name>
    <dbReference type="NCBI Taxonomy" id="692275"/>
    <lineage>
        <taxon>Eukaryota</taxon>
        <taxon>Fungi</taxon>
        <taxon>Dikarya</taxon>
        <taxon>Ascomycota</taxon>
        <taxon>Pezizomycotina</taxon>
        <taxon>Dothideomycetes</taxon>
        <taxon>Dothideomycetidae</taxon>
        <taxon>Mycosphaerellales</taxon>
        <taxon>Mycosphaerellaceae</taxon>
        <taxon>Sphaerulina</taxon>
    </lineage>
</organism>
<dbReference type="Pfam" id="PF20222">
    <property type="entry name" value="DUF6581"/>
    <property type="match status" value="1"/>
</dbReference>